<dbReference type="Pfam" id="PF03781">
    <property type="entry name" value="FGE-sulfatase"/>
    <property type="match status" value="2"/>
</dbReference>
<dbReference type="AlphaFoldDB" id="A0A423PTZ6"/>
<keyword evidence="2" id="KW-0408">Iron</keyword>
<feature type="domain" description="DinB-like" evidence="5">
    <location>
        <begin position="11"/>
        <end position="138"/>
    </location>
</feature>
<dbReference type="EMBL" id="AYKH01000006">
    <property type="protein sequence ID" value="ROO29085.1"/>
    <property type="molecule type" value="Genomic_DNA"/>
</dbReference>
<keyword evidence="7" id="KW-1185">Reference proteome</keyword>
<evidence type="ECO:0000313" key="7">
    <source>
        <dbReference type="Proteomes" id="UP000283993"/>
    </source>
</evidence>
<comment type="caution">
    <text evidence="6">The sequence shown here is derived from an EMBL/GenBank/DDBJ whole genome shotgun (WGS) entry which is preliminary data.</text>
</comment>
<dbReference type="InterPro" id="IPR034660">
    <property type="entry name" value="DinB/YfiT-like"/>
</dbReference>
<dbReference type="SUPFAM" id="SSF56436">
    <property type="entry name" value="C-type lectin-like"/>
    <property type="match status" value="1"/>
</dbReference>
<feature type="domain" description="Sulfatase-modifying factor enzyme-like" evidence="4">
    <location>
        <begin position="308"/>
        <end position="376"/>
    </location>
</feature>
<accession>A0A423PTZ6</accession>
<evidence type="ECO:0000259" key="4">
    <source>
        <dbReference type="Pfam" id="PF03781"/>
    </source>
</evidence>
<gene>
    <name evidence="6" type="ORF">SAOR_04455</name>
</gene>
<dbReference type="InterPro" id="IPR024775">
    <property type="entry name" value="DinB-like"/>
</dbReference>
<evidence type="ECO:0000313" key="6">
    <source>
        <dbReference type="EMBL" id="ROO29085.1"/>
    </source>
</evidence>
<evidence type="ECO:0000259" key="5">
    <source>
        <dbReference type="Pfam" id="PF12867"/>
    </source>
</evidence>
<dbReference type="Proteomes" id="UP000283993">
    <property type="component" value="Unassembled WGS sequence"/>
</dbReference>
<protein>
    <recommendedName>
        <fullName evidence="8">Ergothioneine biosynthesis protein EgtB</fullName>
    </recommendedName>
</protein>
<name>A0A423PTZ6_9GAMM</name>
<keyword evidence="1" id="KW-0560">Oxidoreductase</keyword>
<dbReference type="Pfam" id="PF12867">
    <property type="entry name" value="DinB_2"/>
    <property type="match status" value="1"/>
</dbReference>
<dbReference type="InterPro" id="IPR042095">
    <property type="entry name" value="SUMF_sf"/>
</dbReference>
<dbReference type="InterPro" id="IPR005532">
    <property type="entry name" value="SUMF_dom"/>
</dbReference>
<proteinExistence type="predicted"/>
<comment type="pathway">
    <text evidence="3">Amino-acid biosynthesis; ergothioneine biosynthesis.</text>
</comment>
<evidence type="ECO:0008006" key="8">
    <source>
        <dbReference type="Google" id="ProtNLM"/>
    </source>
</evidence>
<dbReference type="PANTHER" id="PTHR23150">
    <property type="entry name" value="SULFATASE MODIFYING FACTOR 1, 2"/>
    <property type="match status" value="1"/>
</dbReference>
<dbReference type="InterPro" id="IPR016187">
    <property type="entry name" value="CTDL_fold"/>
</dbReference>
<dbReference type="SUPFAM" id="SSF109854">
    <property type="entry name" value="DinB/YfiT-like putative metalloenzymes"/>
    <property type="match status" value="1"/>
</dbReference>
<dbReference type="RefSeq" id="WP_185015545.1">
    <property type="nucleotide sequence ID" value="NZ_AYKH01000006.1"/>
</dbReference>
<dbReference type="Gene3D" id="1.20.120.450">
    <property type="entry name" value="dinb family like domain"/>
    <property type="match status" value="1"/>
</dbReference>
<evidence type="ECO:0000256" key="3">
    <source>
        <dbReference type="ARBA" id="ARBA00037882"/>
    </source>
</evidence>
<reference evidence="6 7" key="1">
    <citation type="submission" date="2013-10" db="EMBL/GenBank/DDBJ databases">
        <title>Salinisphaera orenii MK-B5 Genome Sequencing.</title>
        <authorList>
            <person name="Lai Q."/>
            <person name="Li C."/>
            <person name="Shao Z."/>
        </authorList>
    </citation>
    <scope>NUCLEOTIDE SEQUENCE [LARGE SCALE GENOMIC DNA]</scope>
    <source>
        <strain evidence="6 7">MK-B5</strain>
    </source>
</reference>
<evidence type="ECO:0000256" key="1">
    <source>
        <dbReference type="ARBA" id="ARBA00023002"/>
    </source>
</evidence>
<sequence length="377" mass="42467">MNPPFPHRLAGLRAASRGMLDAVPEHDLTRQSHAELSPLLWHVGHVFFVEHYWLAECVFGDHDITDHWRTLYFPELCAKGERSARLPDPDAMRDWTRAVAARSDAYWAATAEMDHALLTDGYLEAFVRQHYAQHLETMRLACDQLALGHATRPAATALAPASPECATTHVPAHTATIGTDDVAAYDNEKPAFETRVAAFDIADGPVTNAQWLGFMEAGGYYRPELWDAAGWAWREAAGVTHPQHWRPAEGHGWHVPGDGEHTIADAPVHGIGWYEARAFARYANARLPAEIEWEAARRADCLRDLHRVWEWCADAFHPYPGFTAFPYEAYSQSWFDGDHFVARGGSRHTEPDVLRPGFRNFYPPAHRHVRAGLRLAF</sequence>
<dbReference type="Gene3D" id="3.90.1580.10">
    <property type="entry name" value="paralog of FGE (formylglycine-generating enzyme)"/>
    <property type="match status" value="2"/>
</dbReference>
<feature type="domain" description="Sulfatase-modifying factor enzyme-like" evidence="4">
    <location>
        <begin position="170"/>
        <end position="300"/>
    </location>
</feature>
<dbReference type="PANTHER" id="PTHR23150:SF36">
    <property type="entry name" value="HERCYNINE OXYGENASE"/>
    <property type="match status" value="1"/>
</dbReference>
<evidence type="ECO:0000256" key="2">
    <source>
        <dbReference type="ARBA" id="ARBA00023004"/>
    </source>
</evidence>
<dbReference type="InterPro" id="IPR051043">
    <property type="entry name" value="Sulfatase_Mod_Factor_Kinase"/>
</dbReference>
<organism evidence="6 7">
    <name type="scientific">Salinisphaera orenii MK-B5</name>
    <dbReference type="NCBI Taxonomy" id="856730"/>
    <lineage>
        <taxon>Bacteria</taxon>
        <taxon>Pseudomonadati</taxon>
        <taxon>Pseudomonadota</taxon>
        <taxon>Gammaproteobacteria</taxon>
        <taxon>Salinisphaerales</taxon>
        <taxon>Salinisphaeraceae</taxon>
        <taxon>Salinisphaera</taxon>
    </lineage>
</organism>